<dbReference type="InterPro" id="IPR036866">
    <property type="entry name" value="RibonucZ/Hydroxyglut_hydro"/>
</dbReference>
<keyword evidence="3" id="KW-1185">Reference proteome</keyword>
<dbReference type="PANTHER" id="PTHR13754:SF13">
    <property type="entry name" value="METALLO-BETA-LACTAMASE SUPERFAMILY PROTEIN (AFU_ORTHOLOGUE AFUA_3G07630)"/>
    <property type="match status" value="1"/>
</dbReference>
<dbReference type="CDD" id="cd07713">
    <property type="entry name" value="DHPS-like_MBL-fold"/>
    <property type="match status" value="1"/>
</dbReference>
<name>A0A0B2JVE3_9FIRM</name>
<feature type="domain" description="Metallo-beta-lactamase" evidence="1">
    <location>
        <begin position="21"/>
        <end position="81"/>
    </location>
</feature>
<dbReference type="InterPro" id="IPR001279">
    <property type="entry name" value="Metallo-B-lactamas"/>
</dbReference>
<gene>
    <name evidence="2" type="ORF">NZ47_05750</name>
</gene>
<dbReference type="Gene3D" id="3.60.15.10">
    <property type="entry name" value="Ribonuclease Z/Hydroxyacylglutathione hydrolase-like"/>
    <property type="match status" value="1"/>
</dbReference>
<evidence type="ECO:0000313" key="2">
    <source>
        <dbReference type="EMBL" id="KHM52280.1"/>
    </source>
</evidence>
<dbReference type="STRING" id="82374.NZ47_05750"/>
<evidence type="ECO:0000259" key="1">
    <source>
        <dbReference type="Pfam" id="PF00753"/>
    </source>
</evidence>
<dbReference type="EMBL" id="JSCE01000117">
    <property type="protein sequence ID" value="KHM52280.1"/>
    <property type="molecule type" value="Genomic_DNA"/>
</dbReference>
<protein>
    <recommendedName>
        <fullName evidence="1">Metallo-beta-lactamase domain-containing protein</fullName>
    </recommendedName>
</protein>
<dbReference type="eggNOG" id="COG1237">
    <property type="taxonomic scope" value="Bacteria"/>
</dbReference>
<evidence type="ECO:0000313" key="3">
    <source>
        <dbReference type="Proteomes" id="UP000030993"/>
    </source>
</evidence>
<dbReference type="RefSeq" id="WP_039207441.1">
    <property type="nucleotide sequence ID" value="NZ_JSCE01000117.1"/>
</dbReference>
<dbReference type="AlphaFoldDB" id="A0A0B2JVE3"/>
<dbReference type="InterPro" id="IPR041712">
    <property type="entry name" value="DHPS-like_MBL-fold"/>
</dbReference>
<dbReference type="Pfam" id="PF00753">
    <property type="entry name" value="Lactamase_B"/>
    <property type="match status" value="1"/>
</dbReference>
<dbReference type="Proteomes" id="UP000030993">
    <property type="component" value="Unassembled WGS sequence"/>
</dbReference>
<dbReference type="GO" id="GO:0016740">
    <property type="term" value="F:transferase activity"/>
    <property type="evidence" value="ECO:0007669"/>
    <property type="project" value="TreeGrafter"/>
</dbReference>
<dbReference type="PANTHER" id="PTHR13754">
    <property type="entry name" value="METALLO-BETA-LACTAMASE SUPERFAMILY PROTEIN"/>
    <property type="match status" value="1"/>
</dbReference>
<organism evidence="2 3">
    <name type="scientific">Anaerovibrio lipolyticus</name>
    <dbReference type="NCBI Taxonomy" id="82374"/>
    <lineage>
        <taxon>Bacteria</taxon>
        <taxon>Bacillati</taxon>
        <taxon>Bacillota</taxon>
        <taxon>Negativicutes</taxon>
        <taxon>Selenomonadales</taxon>
        <taxon>Selenomonadaceae</taxon>
        <taxon>Anaerovibrio</taxon>
    </lineage>
</organism>
<dbReference type="InterPro" id="IPR052926">
    <property type="entry name" value="Metallo-beta-lactamase_dom"/>
</dbReference>
<comment type="caution">
    <text evidence="2">The sequence shown here is derived from an EMBL/GenBank/DDBJ whole genome shotgun (WGS) entry which is preliminary data.</text>
</comment>
<proteinExistence type="predicted"/>
<accession>A0A0B2JVE3</accession>
<dbReference type="SUPFAM" id="SSF56281">
    <property type="entry name" value="Metallo-hydrolase/oxidoreductase"/>
    <property type="match status" value="1"/>
</dbReference>
<reference evidence="2 3" key="1">
    <citation type="journal article" date="2013" name="PLoS ONE">
        <title>Identification and characterization of three novel lipases belonging to families II and V from Anaerovibrio lipolyticus 5ST.</title>
        <authorList>
            <person name="Prive F."/>
            <person name="Kaderbhai N.N."/>
            <person name="Girdwood S."/>
            <person name="Worgan H.J."/>
            <person name="Pinloche E."/>
            <person name="Scollan N.D."/>
            <person name="Huws S.A."/>
            <person name="Newbold C.J."/>
        </authorList>
    </citation>
    <scope>NUCLEOTIDE SEQUENCE [LARGE SCALE GENOMIC DNA]</scope>
    <source>
        <strain evidence="2 3">5S</strain>
    </source>
</reference>
<sequence>MKIKVLMDNLPAVNYLNEWGLSIYIEYEDKKILLDTGASEGFSNNAKVAGVDLSKVDVAVLSHAHYDHSDGMGAFFEENQKASMLLRSSCKENCYSQKEEGMEYIGIHKGWLEKFKSRIKYVDGIYEICKGVTLVPHLFDMTEPGKKAKMFTMENDLFFPELFAHEQSLVFETEKGLVIFNSCSHGGADNIINEVQKQYNDAPIYAIIGGFHLYKTSPEEVEAFAKRVEATGIQRVITGHCTGDEAYPILQKVLGDKVSQMYSGAEYSI</sequence>